<evidence type="ECO:0000259" key="6">
    <source>
        <dbReference type="PROSITE" id="PS50893"/>
    </source>
</evidence>
<dbReference type="PANTHER" id="PTHR45772:SF9">
    <property type="entry name" value="CONSERVED COMPONENT OF ABC TRANSPORTER FOR NATURAL AMINO ACIDS"/>
    <property type="match status" value="1"/>
</dbReference>
<dbReference type="SUPFAM" id="SSF52540">
    <property type="entry name" value="P-loop containing nucleoside triphosphate hydrolases"/>
    <property type="match status" value="1"/>
</dbReference>
<dbReference type="SMART" id="SM00382">
    <property type="entry name" value="AAA"/>
    <property type="match status" value="1"/>
</dbReference>
<dbReference type="CDD" id="cd03219">
    <property type="entry name" value="ABC_Mj1267_LivG_branched"/>
    <property type="match status" value="1"/>
</dbReference>
<evidence type="ECO:0000313" key="8">
    <source>
        <dbReference type="Proteomes" id="UP000194546"/>
    </source>
</evidence>
<evidence type="ECO:0000256" key="3">
    <source>
        <dbReference type="ARBA" id="ARBA00022519"/>
    </source>
</evidence>
<dbReference type="PROSITE" id="PS00211">
    <property type="entry name" value="ABC_TRANSPORTER_1"/>
    <property type="match status" value="1"/>
</dbReference>
<evidence type="ECO:0000256" key="5">
    <source>
        <dbReference type="ARBA" id="ARBA00022840"/>
    </source>
</evidence>
<dbReference type="InterPro" id="IPR032823">
    <property type="entry name" value="BCA_ABC_TP_C"/>
</dbReference>
<organism evidence="7 8">
    <name type="scientific">Caballeronia sordidicola</name>
    <name type="common">Burkholderia sordidicola</name>
    <dbReference type="NCBI Taxonomy" id="196367"/>
    <lineage>
        <taxon>Bacteria</taxon>
        <taxon>Pseudomonadati</taxon>
        <taxon>Pseudomonadota</taxon>
        <taxon>Betaproteobacteria</taxon>
        <taxon>Burkholderiales</taxon>
        <taxon>Burkholderiaceae</taxon>
        <taxon>Caballeronia</taxon>
    </lineage>
</organism>
<dbReference type="InterPro" id="IPR017871">
    <property type="entry name" value="ABC_transporter-like_CS"/>
</dbReference>
<gene>
    <name evidence="7" type="ORF">PAMC26510_11060</name>
</gene>
<reference evidence="7 8" key="1">
    <citation type="submission" date="2017-03" db="EMBL/GenBank/DDBJ databases">
        <title>Genome analysis of strain PAMC 26510.</title>
        <authorList>
            <person name="Oh H.-M."/>
            <person name="Yang J.-A."/>
        </authorList>
    </citation>
    <scope>NUCLEOTIDE SEQUENCE [LARGE SCALE GENOMIC DNA]</scope>
    <source>
        <strain evidence="7 8">PAMC 26510</strain>
    </source>
</reference>
<dbReference type="Gene3D" id="3.40.50.300">
    <property type="entry name" value="P-loop containing nucleotide triphosphate hydrolases"/>
    <property type="match status" value="1"/>
</dbReference>
<keyword evidence="5 7" id="KW-0067">ATP-binding</keyword>
<dbReference type="PROSITE" id="PS50893">
    <property type="entry name" value="ABC_TRANSPORTER_2"/>
    <property type="match status" value="1"/>
</dbReference>
<dbReference type="Pfam" id="PF12399">
    <property type="entry name" value="BCA_ABC_TP_C"/>
    <property type="match status" value="1"/>
</dbReference>
<keyword evidence="3" id="KW-0997">Cell inner membrane</keyword>
<keyword evidence="4" id="KW-0547">Nucleotide-binding</keyword>
<keyword evidence="1" id="KW-0813">Transport</keyword>
<dbReference type="InterPro" id="IPR027417">
    <property type="entry name" value="P-loop_NTPase"/>
</dbReference>
<accession>A0A242MZS1</accession>
<keyword evidence="3" id="KW-0472">Membrane</keyword>
<proteinExistence type="predicted"/>
<dbReference type="InterPro" id="IPR051120">
    <property type="entry name" value="ABC_AA/LPS_Transport"/>
</dbReference>
<dbReference type="Pfam" id="PF00005">
    <property type="entry name" value="ABC_tran"/>
    <property type="match status" value="1"/>
</dbReference>
<dbReference type="GO" id="GO:0005886">
    <property type="term" value="C:plasma membrane"/>
    <property type="evidence" value="ECO:0007669"/>
    <property type="project" value="TreeGrafter"/>
</dbReference>
<dbReference type="Proteomes" id="UP000194546">
    <property type="component" value="Unassembled WGS sequence"/>
</dbReference>
<evidence type="ECO:0000256" key="4">
    <source>
        <dbReference type="ARBA" id="ARBA00022741"/>
    </source>
</evidence>
<dbReference type="InterPro" id="IPR003439">
    <property type="entry name" value="ABC_transporter-like_ATP-bd"/>
</dbReference>
<dbReference type="GO" id="GO:0016887">
    <property type="term" value="F:ATP hydrolysis activity"/>
    <property type="evidence" value="ECO:0007669"/>
    <property type="project" value="InterPro"/>
</dbReference>
<feature type="domain" description="ABC transporter" evidence="6">
    <location>
        <begin position="52"/>
        <end position="294"/>
    </location>
</feature>
<dbReference type="AlphaFoldDB" id="A0A242MZS1"/>
<evidence type="ECO:0000256" key="2">
    <source>
        <dbReference type="ARBA" id="ARBA00022475"/>
    </source>
</evidence>
<dbReference type="InterPro" id="IPR003593">
    <property type="entry name" value="AAA+_ATPase"/>
</dbReference>
<keyword evidence="2" id="KW-1003">Cell membrane</keyword>
<evidence type="ECO:0000313" key="7">
    <source>
        <dbReference type="EMBL" id="OTP76937.1"/>
    </source>
</evidence>
<protein>
    <submittedName>
        <fullName evidence="7">Branched-chain amino acid transport ATP-binding protein LivF</fullName>
    </submittedName>
</protein>
<dbReference type="EMBL" id="NBTY01000055">
    <property type="protein sequence ID" value="OTP76937.1"/>
    <property type="molecule type" value="Genomic_DNA"/>
</dbReference>
<dbReference type="GO" id="GO:0005524">
    <property type="term" value="F:ATP binding"/>
    <property type="evidence" value="ECO:0007669"/>
    <property type="project" value="UniProtKB-KW"/>
</dbReference>
<name>A0A242MZS1_CABSO</name>
<dbReference type="PANTHER" id="PTHR45772">
    <property type="entry name" value="CONSERVED COMPONENT OF ABC TRANSPORTER FOR NATURAL AMINO ACIDS-RELATED"/>
    <property type="match status" value="1"/>
</dbReference>
<sequence>MAALAPAARAGFDWSQPLHAARPVGTGRADRAAAEATRCAQQYGGLVSDPILHATAVTKRYGKFTALDDVTLRIMPRTVHSVIGPNGAGKTTLFHVLTGTLPITSGNIVFDGHDVTREADYRRVKRGIARSFQVTSLFANLSVRENLRVAVQGVDSNHAFNAWMPPRGALEHTGIVDPILERLALTRFAGTLAGALSHGQQRRLEVGMALAAQPKAIFLDEPTSGMGIDDLDDMKQLIRGLRDDYTVVLIEHNMGIVMDISDTITVMQQGRVLVEGRPDDIRGDERVRRAYLGNMITGGRA</sequence>
<comment type="caution">
    <text evidence="7">The sequence shown here is derived from an EMBL/GenBank/DDBJ whole genome shotgun (WGS) entry which is preliminary data.</text>
</comment>
<evidence type="ECO:0000256" key="1">
    <source>
        <dbReference type="ARBA" id="ARBA00022448"/>
    </source>
</evidence>